<proteinExistence type="predicted"/>
<name>A0A0M0KE13_9EUKA</name>
<dbReference type="PANTHER" id="PTHR38564">
    <property type="entry name" value="SI:CH73-250A16.5-RELATED"/>
    <property type="match status" value="1"/>
</dbReference>
<keyword evidence="2" id="KW-1185">Reference proteome</keyword>
<sequence>MQKLNTSLAMGGPDAHFTLKPTAESPYGFGDLRPYHPDAASFIGQAWHLTEKATYNDTLNFLILKDSPNATMRAFSISQIGGAYGDDGQNYKNIAVLLKSLNESYTELEHQGCDPAPKAHQM</sequence>
<dbReference type="OrthoDB" id="191791at2759"/>
<dbReference type="PANTHER" id="PTHR38564:SF1">
    <property type="match status" value="1"/>
</dbReference>
<organism evidence="1 2">
    <name type="scientific">Chrysochromulina tobinii</name>
    <dbReference type="NCBI Taxonomy" id="1460289"/>
    <lineage>
        <taxon>Eukaryota</taxon>
        <taxon>Haptista</taxon>
        <taxon>Haptophyta</taxon>
        <taxon>Prymnesiophyceae</taxon>
        <taxon>Prymnesiales</taxon>
        <taxon>Chrysochromulinaceae</taxon>
        <taxon>Chrysochromulina</taxon>
    </lineage>
</organism>
<comment type="caution">
    <text evidence="1">The sequence shown here is derived from an EMBL/GenBank/DDBJ whole genome shotgun (WGS) entry which is preliminary data.</text>
</comment>
<gene>
    <name evidence="1" type="ORF">Ctob_012124</name>
</gene>
<evidence type="ECO:0000313" key="2">
    <source>
        <dbReference type="Proteomes" id="UP000037460"/>
    </source>
</evidence>
<accession>A0A0M0KE13</accession>
<evidence type="ECO:0000313" key="1">
    <source>
        <dbReference type="EMBL" id="KOO37080.1"/>
    </source>
</evidence>
<protein>
    <submittedName>
        <fullName evidence="1">Uncharacterized protein</fullName>
    </submittedName>
</protein>
<dbReference type="EMBL" id="JWZX01000594">
    <property type="protein sequence ID" value="KOO37080.1"/>
    <property type="molecule type" value="Genomic_DNA"/>
</dbReference>
<dbReference type="Proteomes" id="UP000037460">
    <property type="component" value="Unassembled WGS sequence"/>
</dbReference>
<dbReference type="AlphaFoldDB" id="A0A0M0KE13"/>
<reference evidence="2" key="1">
    <citation type="journal article" date="2015" name="PLoS Genet.">
        <title>Genome Sequence and Transcriptome Analyses of Chrysochromulina tobin: Metabolic Tools for Enhanced Algal Fitness in the Prominent Order Prymnesiales (Haptophyceae).</title>
        <authorList>
            <person name="Hovde B.T."/>
            <person name="Deodato C.R."/>
            <person name="Hunsperger H.M."/>
            <person name="Ryken S.A."/>
            <person name="Yost W."/>
            <person name="Jha R.K."/>
            <person name="Patterson J."/>
            <person name="Monnat R.J. Jr."/>
            <person name="Barlow S.B."/>
            <person name="Starkenburg S.R."/>
            <person name="Cattolico R.A."/>
        </authorList>
    </citation>
    <scope>NUCLEOTIDE SEQUENCE</scope>
    <source>
        <strain evidence="2">CCMP291</strain>
    </source>
</reference>